<evidence type="ECO:0000313" key="8">
    <source>
        <dbReference type="Proteomes" id="UP000887568"/>
    </source>
</evidence>
<dbReference type="AlphaFoldDB" id="A0A914ASQ3"/>
<evidence type="ECO:0000256" key="1">
    <source>
        <dbReference type="ARBA" id="ARBA00004370"/>
    </source>
</evidence>
<dbReference type="CDD" id="cd00637">
    <property type="entry name" value="7tm_classA_rhodopsin-like"/>
    <property type="match status" value="1"/>
</dbReference>
<dbReference type="PRINTS" id="PR00237">
    <property type="entry name" value="GPCRRHODOPSN"/>
</dbReference>
<dbReference type="RefSeq" id="XP_038066381.1">
    <property type="nucleotide sequence ID" value="XM_038210453.1"/>
</dbReference>
<keyword evidence="4 5" id="KW-0472">Membrane</keyword>
<evidence type="ECO:0000256" key="4">
    <source>
        <dbReference type="ARBA" id="ARBA00023136"/>
    </source>
</evidence>
<dbReference type="PANTHER" id="PTHR45698">
    <property type="entry name" value="TRACE AMINE-ASSOCIATED RECEPTOR 19N-RELATED"/>
    <property type="match status" value="1"/>
</dbReference>
<dbReference type="Gene3D" id="1.20.1070.10">
    <property type="entry name" value="Rhodopsin 7-helix transmembrane proteins"/>
    <property type="match status" value="1"/>
</dbReference>
<reference evidence="7" key="1">
    <citation type="submission" date="2022-11" db="UniProtKB">
        <authorList>
            <consortium name="EnsemblMetazoa"/>
        </authorList>
    </citation>
    <scope>IDENTIFICATION</scope>
</reference>
<feature type="domain" description="G-protein coupled receptors family 1 profile" evidence="6">
    <location>
        <begin position="48"/>
        <end position="266"/>
    </location>
</feature>
<keyword evidence="8" id="KW-1185">Reference proteome</keyword>
<dbReference type="Proteomes" id="UP000887568">
    <property type="component" value="Unplaced"/>
</dbReference>
<evidence type="ECO:0000313" key="7">
    <source>
        <dbReference type="EnsemblMetazoa" id="XP_038066381.1"/>
    </source>
</evidence>
<dbReference type="PANTHER" id="PTHR45698:SF1">
    <property type="entry name" value="TRACE AMINE-ASSOCIATED RECEPTOR 13C-LIKE"/>
    <property type="match status" value="1"/>
</dbReference>
<dbReference type="InterPro" id="IPR017452">
    <property type="entry name" value="GPCR_Rhodpsn_7TM"/>
</dbReference>
<feature type="transmembrane region" description="Helical" evidence="5">
    <location>
        <begin position="157"/>
        <end position="177"/>
    </location>
</feature>
<protein>
    <recommendedName>
        <fullName evidence="6">G-protein coupled receptors family 1 profile domain-containing protein</fullName>
    </recommendedName>
</protein>
<evidence type="ECO:0000256" key="2">
    <source>
        <dbReference type="ARBA" id="ARBA00022692"/>
    </source>
</evidence>
<organism evidence="7 8">
    <name type="scientific">Patiria miniata</name>
    <name type="common">Bat star</name>
    <name type="synonym">Asterina miniata</name>
    <dbReference type="NCBI Taxonomy" id="46514"/>
    <lineage>
        <taxon>Eukaryota</taxon>
        <taxon>Metazoa</taxon>
        <taxon>Echinodermata</taxon>
        <taxon>Eleutherozoa</taxon>
        <taxon>Asterozoa</taxon>
        <taxon>Asteroidea</taxon>
        <taxon>Valvatacea</taxon>
        <taxon>Valvatida</taxon>
        <taxon>Asterinidae</taxon>
        <taxon>Patiria</taxon>
    </lineage>
</organism>
<dbReference type="SUPFAM" id="SSF81321">
    <property type="entry name" value="Family A G protein-coupled receptor-like"/>
    <property type="match status" value="1"/>
</dbReference>
<evidence type="ECO:0000256" key="5">
    <source>
        <dbReference type="SAM" id="Phobius"/>
    </source>
</evidence>
<comment type="subcellular location">
    <subcellularLocation>
        <location evidence="1">Membrane</location>
    </subcellularLocation>
</comment>
<feature type="transmembrane region" description="Helical" evidence="5">
    <location>
        <begin position="118"/>
        <end position="136"/>
    </location>
</feature>
<keyword evidence="3 5" id="KW-1133">Transmembrane helix</keyword>
<proteinExistence type="predicted"/>
<dbReference type="OMA" id="HVIISVE"/>
<feature type="transmembrane region" description="Helical" evidence="5">
    <location>
        <begin position="36"/>
        <end position="58"/>
    </location>
</feature>
<dbReference type="GO" id="GO:0016020">
    <property type="term" value="C:membrane"/>
    <property type="evidence" value="ECO:0007669"/>
    <property type="project" value="UniProtKB-SubCell"/>
</dbReference>
<dbReference type="InterPro" id="IPR000276">
    <property type="entry name" value="GPCR_Rhodpsn"/>
</dbReference>
<dbReference type="OrthoDB" id="9990906at2759"/>
<evidence type="ECO:0000256" key="3">
    <source>
        <dbReference type="ARBA" id="ARBA00022989"/>
    </source>
</evidence>
<dbReference type="PROSITE" id="PS50262">
    <property type="entry name" value="G_PROTEIN_RECEP_F1_2"/>
    <property type="match status" value="1"/>
</dbReference>
<dbReference type="GO" id="GO:0004930">
    <property type="term" value="F:G protein-coupled receptor activity"/>
    <property type="evidence" value="ECO:0007669"/>
    <property type="project" value="InterPro"/>
</dbReference>
<accession>A0A914ASQ3</accession>
<feature type="transmembrane region" description="Helical" evidence="5">
    <location>
        <begin position="70"/>
        <end position="92"/>
    </location>
</feature>
<keyword evidence="2 5" id="KW-0812">Transmembrane</keyword>
<evidence type="ECO:0000259" key="6">
    <source>
        <dbReference type="PROSITE" id="PS50262"/>
    </source>
</evidence>
<dbReference type="Pfam" id="PF00001">
    <property type="entry name" value="7tm_1"/>
    <property type="match status" value="1"/>
</dbReference>
<name>A0A914ASQ3_PATMI</name>
<sequence>MSSSGQQEVLFGIDLGNGTNDAWFPEPRPLRRLLDAVNTILACLAVLGNGMVITVMLLRRRVFSSFTNRLILHQSIIDSIAGILFFFLHVVINTQRISVSMERSINDQLVCRLMYSDFALWCVCVTSTYNHVIISVERFMAICYPVKHRNTWTKSKLKIVVTTAWIVGCIDGVPVLFFTEPHQGHCQMVNLKSGWDYFVYTVPFAIQYLVPITVITFSYTRILIMLTKKCVNPVNGAPNVISKAKNNLISTTLIISIMFVLSSTDC</sequence>
<dbReference type="GeneID" id="119736434"/>
<feature type="transmembrane region" description="Helical" evidence="5">
    <location>
        <begin position="197"/>
        <end position="219"/>
    </location>
</feature>
<dbReference type="EnsemblMetazoa" id="XM_038210453.1">
    <property type="protein sequence ID" value="XP_038066381.1"/>
    <property type="gene ID" value="LOC119736434"/>
</dbReference>